<accession>A0A346PN83</accession>
<reference evidence="2" key="1">
    <citation type="submission" date="2018-02" db="EMBL/GenBank/DDBJ databases">
        <title>Phenotypic and genomic properties of facultatively anaerobic sulfur-reducing natronoarchaea from hypersaline soda lakes.</title>
        <authorList>
            <person name="Sorokin D.Y."/>
            <person name="Kublanov I.V."/>
            <person name="Roman P."/>
            <person name="Sinninghe Damste J.S."/>
            <person name="Golyshin P.N."/>
            <person name="Rojo D."/>
            <person name="Ciordia S."/>
            <person name="Mena M.D.C."/>
            <person name="Ferrer M."/>
            <person name="Messina E."/>
            <person name="Smedile F."/>
            <person name="La Spada G."/>
            <person name="La Cono V."/>
            <person name="Yakimov M.M."/>
        </authorList>
    </citation>
    <scope>NUCLEOTIDE SEQUENCE [LARGE SCALE GENOMIC DNA]</scope>
    <source>
        <strain evidence="2">AArc-Mg</strain>
    </source>
</reference>
<evidence type="ECO:0000313" key="2">
    <source>
        <dbReference type="Proteomes" id="UP000258613"/>
    </source>
</evidence>
<dbReference type="Proteomes" id="UP000258613">
    <property type="component" value="Chromosome"/>
</dbReference>
<organism evidence="1 2">
    <name type="scientific">Natrarchaeobaculum sulfurireducens</name>
    <dbReference type="NCBI Taxonomy" id="2044521"/>
    <lineage>
        <taxon>Archaea</taxon>
        <taxon>Methanobacteriati</taxon>
        <taxon>Methanobacteriota</taxon>
        <taxon>Stenosarchaea group</taxon>
        <taxon>Halobacteria</taxon>
        <taxon>Halobacteriales</taxon>
        <taxon>Natrialbaceae</taxon>
        <taxon>Natrarchaeobaculum</taxon>
    </lineage>
</organism>
<gene>
    <name evidence="1" type="ORF">AArcMg_0960</name>
</gene>
<evidence type="ECO:0000313" key="1">
    <source>
        <dbReference type="EMBL" id="AXR80978.1"/>
    </source>
</evidence>
<dbReference type="RefSeq" id="WP_117367742.1">
    <property type="nucleotide sequence ID" value="NZ_CP027033.1"/>
</dbReference>
<name>A0A346PN83_9EURY</name>
<keyword evidence="2" id="KW-1185">Reference proteome</keyword>
<proteinExistence type="predicted"/>
<dbReference type="AlphaFoldDB" id="A0A346PN83"/>
<dbReference type="EMBL" id="CP027033">
    <property type="protein sequence ID" value="AXR80978.1"/>
    <property type="molecule type" value="Genomic_DNA"/>
</dbReference>
<dbReference type="GeneID" id="37641456"/>
<protein>
    <submittedName>
        <fullName evidence="1">Uncharacterized protein</fullName>
    </submittedName>
</protein>
<sequence>MSEAVEADDTTVAGALEGEQATPIPRSFLVEGSGPVTVVRDHGDVTERTEGEVTIAHRLETLEAFAEFWALRGLRNWKRNAIRTVLEAHEDDVRYVITDDQLEAWDVQVDGRAQAFIGVAETMLEEDVTAGSIGTDDQRFAGYLANATDKDVDELTLDLARDLKRSPLWGPGAKLAELTIRHANRDDLEGYVEALLEEVDA</sequence>
<dbReference type="OrthoDB" id="167560at2157"/>
<dbReference type="KEGG" id="nag:AArcMg_0960"/>